<protein>
    <recommendedName>
        <fullName evidence="7">TGS domain-containing protein</fullName>
    </recommendedName>
</protein>
<feature type="non-terminal residue" evidence="5">
    <location>
        <position position="479"/>
    </location>
</feature>
<proteinExistence type="inferred from homology"/>
<dbReference type="SUPFAM" id="SSF81271">
    <property type="entry name" value="TGS-like"/>
    <property type="match status" value="1"/>
</dbReference>
<dbReference type="PROSITE" id="PS51831">
    <property type="entry name" value="HD"/>
    <property type="match status" value="1"/>
</dbReference>
<dbReference type="InterPro" id="IPR003607">
    <property type="entry name" value="HD/PDEase_dom"/>
</dbReference>
<evidence type="ECO:0000256" key="2">
    <source>
        <dbReference type="RuleBase" id="RU003847"/>
    </source>
</evidence>
<dbReference type="Pfam" id="PF04607">
    <property type="entry name" value="RelA_SpoT"/>
    <property type="match status" value="1"/>
</dbReference>
<comment type="caution">
    <text evidence="5">The sequence shown here is derived from an EMBL/GenBank/DDBJ whole genome shotgun (WGS) entry which is preliminary data.</text>
</comment>
<dbReference type="EMBL" id="MHWV01000027">
    <property type="protein sequence ID" value="OHB13568.1"/>
    <property type="molecule type" value="Genomic_DNA"/>
</dbReference>
<evidence type="ECO:0000259" key="4">
    <source>
        <dbReference type="PROSITE" id="PS51880"/>
    </source>
</evidence>
<evidence type="ECO:0000256" key="1">
    <source>
        <dbReference type="ARBA" id="ARBA00025704"/>
    </source>
</evidence>
<dbReference type="InterPro" id="IPR006674">
    <property type="entry name" value="HD_domain"/>
</dbReference>
<comment type="function">
    <text evidence="2">In eubacteria ppGpp (guanosine 3'-diphosphate 5'-diphosphate) is a mediator of the stringent response that coordinates a variety of cellular activities in response to changes in nutritional abundance.</text>
</comment>
<dbReference type="InterPro" id="IPR004095">
    <property type="entry name" value="TGS"/>
</dbReference>
<dbReference type="InterPro" id="IPR012676">
    <property type="entry name" value="TGS-like"/>
</dbReference>
<dbReference type="Pfam" id="PF02824">
    <property type="entry name" value="TGS"/>
    <property type="match status" value="1"/>
</dbReference>
<dbReference type="Gene3D" id="1.10.3210.10">
    <property type="entry name" value="Hypothetical protein af1432"/>
    <property type="match status" value="1"/>
</dbReference>
<dbReference type="SUPFAM" id="SSF81301">
    <property type="entry name" value="Nucleotidyltransferase"/>
    <property type="match status" value="1"/>
</dbReference>
<dbReference type="InterPro" id="IPR004811">
    <property type="entry name" value="RelA/Spo_fam"/>
</dbReference>
<dbReference type="Gene3D" id="3.10.20.30">
    <property type="match status" value="1"/>
</dbReference>
<dbReference type="Pfam" id="PF13328">
    <property type="entry name" value="HD_4"/>
    <property type="match status" value="1"/>
</dbReference>
<dbReference type="CDD" id="cd01668">
    <property type="entry name" value="TGS_RSH"/>
    <property type="match status" value="1"/>
</dbReference>
<dbReference type="FunFam" id="1.10.3210.10:FF:000001">
    <property type="entry name" value="GTP pyrophosphokinase RelA"/>
    <property type="match status" value="1"/>
</dbReference>
<dbReference type="GO" id="GO:0005886">
    <property type="term" value="C:plasma membrane"/>
    <property type="evidence" value="ECO:0007669"/>
    <property type="project" value="TreeGrafter"/>
</dbReference>
<dbReference type="SMART" id="SM00954">
    <property type="entry name" value="RelA_SpoT"/>
    <property type="match status" value="1"/>
</dbReference>
<dbReference type="SMART" id="SM00471">
    <property type="entry name" value="HDc"/>
    <property type="match status" value="1"/>
</dbReference>
<dbReference type="PANTHER" id="PTHR21262:SF31">
    <property type="entry name" value="GTP PYROPHOSPHOKINASE"/>
    <property type="match status" value="1"/>
</dbReference>
<feature type="domain" description="TGS" evidence="4">
    <location>
        <begin position="391"/>
        <end position="452"/>
    </location>
</feature>
<dbReference type="InterPro" id="IPR007685">
    <property type="entry name" value="RelA_SpoT"/>
</dbReference>
<accession>A0A1G2UW43</accession>
<dbReference type="InterPro" id="IPR043519">
    <property type="entry name" value="NT_sf"/>
</dbReference>
<dbReference type="CDD" id="cd00077">
    <property type="entry name" value="HDc"/>
    <property type="match status" value="1"/>
</dbReference>
<evidence type="ECO:0008006" key="7">
    <source>
        <dbReference type="Google" id="ProtNLM"/>
    </source>
</evidence>
<reference evidence="5 6" key="1">
    <citation type="journal article" date="2016" name="Nat. Commun.">
        <title>Thousands of microbial genomes shed light on interconnected biogeochemical processes in an aquifer system.</title>
        <authorList>
            <person name="Anantharaman K."/>
            <person name="Brown C.T."/>
            <person name="Hug L.A."/>
            <person name="Sharon I."/>
            <person name="Castelle C.J."/>
            <person name="Probst A.J."/>
            <person name="Thomas B.C."/>
            <person name="Singh A."/>
            <person name="Wilkins M.J."/>
            <person name="Karaoz U."/>
            <person name="Brodie E.L."/>
            <person name="Williams K.H."/>
            <person name="Hubbard S.S."/>
            <person name="Banfield J.F."/>
        </authorList>
    </citation>
    <scope>NUCLEOTIDE SEQUENCE [LARGE SCALE GENOMIC DNA]</scope>
</reference>
<organism evidence="5 6">
    <name type="scientific">Candidatus Zambryskibacteria bacterium RIFCSPLOWO2_12_FULL_45_14</name>
    <dbReference type="NCBI Taxonomy" id="1802778"/>
    <lineage>
        <taxon>Bacteria</taxon>
        <taxon>Candidatus Zambryskiibacteriota</taxon>
    </lineage>
</organism>
<dbReference type="CDD" id="cd05399">
    <property type="entry name" value="NT_Rel-Spo_like"/>
    <property type="match status" value="1"/>
</dbReference>
<dbReference type="SUPFAM" id="SSF109604">
    <property type="entry name" value="HD-domain/PDEase-like"/>
    <property type="match status" value="1"/>
</dbReference>
<dbReference type="AlphaFoldDB" id="A0A1G2UW43"/>
<dbReference type="InterPro" id="IPR033655">
    <property type="entry name" value="TGS_RelA/SpoT"/>
</dbReference>
<comment type="similarity">
    <text evidence="2">Belongs to the relA/spoT family.</text>
</comment>
<dbReference type="Proteomes" id="UP000178288">
    <property type="component" value="Unassembled WGS sequence"/>
</dbReference>
<dbReference type="PANTHER" id="PTHR21262">
    <property type="entry name" value="GUANOSINE-3',5'-BIS DIPHOSPHATE 3'-PYROPHOSPHOHYDROLASE"/>
    <property type="match status" value="1"/>
</dbReference>
<sequence length="479" mass="54754">MVRATSEDVAMVKKAFAFVEQAHQGHLRQSGEPYLRHLTETAKILAEIGTSGTTIAAGLLHDTIEDRGVDRAVIVKEFGEEVAFLVDGVTKLGHLKYKGVDRHNESLRKLFVAMSEDIRVLIIKLADRLHNMQTLSYVPKEKQKRIAEETLQIYAPIAYRLGIRKINRELEDLSFPYVYPKEYEEVRKALKEQPINRNDSLEKFSRSVKKALAKEGLTKAKTEYRVKGLYSLYQKYIRYDKEIDKIYDISAMRILVNSVAECYQALGVIHGRWRPLPRRIKDYIAFPKPNGYQALHTTVFIGDGNIVEVQIKTGEMHRFSEYGIASHLAYKQGGKDVWAWIYALLPRKKVNSEKDSLKDLPKWVSELATYDEPSKDLELFQKGLVSDFFNHRIFVFSPKGDVVDLPVDSTPIDFAYSIHSDIGDKMTGAKVNSKLVSLDTRLHNGDIVLIMTSDNAKPNRKWIDMAKTSMAKRHIRHGL</sequence>
<feature type="domain" description="HD" evidence="3">
    <location>
        <begin position="34"/>
        <end position="132"/>
    </location>
</feature>
<dbReference type="Gene3D" id="3.30.460.10">
    <property type="entry name" value="Beta Polymerase, domain 2"/>
    <property type="match status" value="1"/>
</dbReference>
<evidence type="ECO:0000313" key="6">
    <source>
        <dbReference type="Proteomes" id="UP000178288"/>
    </source>
</evidence>
<dbReference type="InterPro" id="IPR012675">
    <property type="entry name" value="Beta-grasp_dom_sf"/>
</dbReference>
<dbReference type="GO" id="GO:0015969">
    <property type="term" value="P:guanosine tetraphosphate metabolic process"/>
    <property type="evidence" value="ECO:0007669"/>
    <property type="project" value="InterPro"/>
</dbReference>
<evidence type="ECO:0000313" key="5">
    <source>
        <dbReference type="EMBL" id="OHB13568.1"/>
    </source>
</evidence>
<dbReference type="NCBIfam" id="TIGR00691">
    <property type="entry name" value="spoT_relA"/>
    <property type="match status" value="1"/>
</dbReference>
<evidence type="ECO:0000259" key="3">
    <source>
        <dbReference type="PROSITE" id="PS51831"/>
    </source>
</evidence>
<dbReference type="PROSITE" id="PS51880">
    <property type="entry name" value="TGS"/>
    <property type="match status" value="1"/>
</dbReference>
<comment type="pathway">
    <text evidence="1">Purine metabolism.</text>
</comment>
<name>A0A1G2UW43_9BACT</name>
<gene>
    <name evidence="5" type="ORF">A3G05_00550</name>
</gene>
<dbReference type="FunFam" id="3.10.20.30:FF:000002">
    <property type="entry name" value="GTP pyrophosphokinase (RelA/SpoT)"/>
    <property type="match status" value="1"/>
</dbReference>